<name>A0AAI9TQQ3_PENTH</name>
<evidence type="ECO:0000313" key="6">
    <source>
        <dbReference type="Proteomes" id="UP001227192"/>
    </source>
</evidence>
<feature type="compositionally biased region" description="Low complexity" evidence="3">
    <location>
        <begin position="1191"/>
        <end position="1205"/>
    </location>
</feature>
<dbReference type="InterPro" id="IPR057670">
    <property type="entry name" value="SH3_retrovirus"/>
</dbReference>
<dbReference type="CDD" id="cd09272">
    <property type="entry name" value="RNase_HI_RT_Ty1"/>
    <property type="match status" value="1"/>
</dbReference>
<dbReference type="InterPro" id="IPR025724">
    <property type="entry name" value="GAG-pre-integrase_dom"/>
</dbReference>
<dbReference type="Pfam" id="PF07727">
    <property type="entry name" value="RVT_2"/>
    <property type="match status" value="1"/>
</dbReference>
<keyword evidence="1" id="KW-0064">Aspartyl protease</keyword>
<feature type="compositionally biased region" description="Low complexity" evidence="3">
    <location>
        <begin position="218"/>
        <end position="233"/>
    </location>
</feature>
<feature type="compositionally biased region" description="Basic residues" evidence="3">
    <location>
        <begin position="552"/>
        <end position="567"/>
    </location>
</feature>
<reference evidence="5" key="2">
    <citation type="journal article" date="2016" name="Fungal Biol.">
        <title>Ochratoxin A production by Penicillium thymicola.</title>
        <authorList>
            <person name="Nguyen H.D.T."/>
            <person name="McMullin D.R."/>
            <person name="Ponomareva E."/>
            <person name="Riley R."/>
            <person name="Pomraning K.R."/>
            <person name="Baker S.E."/>
            <person name="Seifert K.A."/>
        </authorList>
    </citation>
    <scope>NUCLEOTIDE SEQUENCE</scope>
    <source>
        <strain evidence="5">DAOM 180753</strain>
    </source>
</reference>
<proteinExistence type="predicted"/>
<keyword evidence="1" id="KW-0378">Hydrolase</keyword>
<protein>
    <recommendedName>
        <fullName evidence="4">Integrase catalytic domain-containing protein</fullName>
    </recommendedName>
</protein>
<dbReference type="InterPro" id="IPR013103">
    <property type="entry name" value="RVT_2"/>
</dbReference>
<dbReference type="Gene3D" id="3.30.420.10">
    <property type="entry name" value="Ribonuclease H-like superfamily/Ribonuclease H"/>
    <property type="match status" value="1"/>
</dbReference>
<dbReference type="PROSITE" id="PS50994">
    <property type="entry name" value="INTEGRASE"/>
    <property type="match status" value="1"/>
</dbReference>
<feature type="region of interest" description="Disordered" evidence="3">
    <location>
        <begin position="540"/>
        <end position="589"/>
    </location>
</feature>
<dbReference type="Gene3D" id="3.30.70.270">
    <property type="match status" value="1"/>
</dbReference>
<feature type="domain" description="Integrase catalytic" evidence="4">
    <location>
        <begin position="817"/>
        <end position="981"/>
    </location>
</feature>
<dbReference type="Pfam" id="PF25597">
    <property type="entry name" value="SH3_retrovirus"/>
    <property type="match status" value="1"/>
</dbReference>
<dbReference type="SUPFAM" id="SSF56672">
    <property type="entry name" value="DNA/RNA polymerases"/>
    <property type="match status" value="1"/>
</dbReference>
<accession>A0AAI9TQQ3</accession>
<dbReference type="GO" id="GO:0004190">
    <property type="term" value="F:aspartic-type endopeptidase activity"/>
    <property type="evidence" value="ECO:0007669"/>
    <property type="project" value="UniProtKB-KW"/>
</dbReference>
<keyword evidence="6" id="KW-1185">Reference proteome</keyword>
<dbReference type="InterPro" id="IPR043128">
    <property type="entry name" value="Rev_trsase/Diguanyl_cyclase"/>
</dbReference>
<keyword evidence="2" id="KW-0694">RNA-binding</keyword>
<evidence type="ECO:0000313" key="5">
    <source>
        <dbReference type="EMBL" id="KAJ9491406.1"/>
    </source>
</evidence>
<evidence type="ECO:0000256" key="1">
    <source>
        <dbReference type="ARBA" id="ARBA00022750"/>
    </source>
</evidence>
<sequence length="1824" mass="205558">MIATVTLWTATRYCKRYLLLRHVTIFNKLGIYLLGVTSHKAISEGKMRKTLQKRHSWTDEELKILSYLRRTCHWHFKQIQKSYFPSLSLSALRGAYWHQSTEDRIRRASNATIPIIDPRNSVKGFSSASKTHSISDNLSRSENSIEALASTPQSPVDRNRLFISNECNSSRYELRPNRPSNFPPRKPQYLVDRRRFPHFLRSYKYSLNRQGIPDSDYTPPSRMPTPSSSDRSVSIVSSLPSAASSLELFGLELRGASSADMTEIAKFEQFGINTFYNGIPTLDNASDWFRWNQKVNEFIRISAVADDGATPPTEEEAARQWIHRQKFYSAMITAKLTHNAAQRINAFEIPRVQALLKAVQDNFKPEGSGTYVSLQRRYMALTRDKCGSTQALGAEIRKIHAEKLLLDPDCVTSEIERTFFFVHALGPEYESFRDHIFRQMDLVNERDANGSIIKAGPTFDYIENKAIEEEHRKGQLGKQAMESQALPALALVRGPGDKKLIPSSDGTTCRIEIDNVPYCSFCRKPYHIDAECFTKNPRLKVQRKDGDGPKPRPGRIHIGGRRQSKRRTLTDDEDDDGSGPKDPKKPTFMATKVSGKDVNEAFGNDIEGNLTLFDHVPIMMAIKTPSIRDAWIVDSGCAQHVCNSASRFVQMAKYHGPSLRGIDTSTAPSGVGTVNILCNVRGRKKWLVLDNVLYVPSAHANLISVLQLLQRGAKVESSSRDAILRNKSNGKNLFTASEYHGVYALDLWASLTFPSYHVSPQMSLWHSRLAHMSDANLRRLKQQAHGVRDMEARHPCNPCLQGRMIERSHRRSRVSRRGEHTMDLLHIDVAGPFDEGVDGSRYWLTIVDDFTGWIEIFPIPRRQHFVIESLRFFLDHNERPERKCKRIRLDRISEHMGDEMKFMLFSRAIQAEVTGVDQHQQNGVAERAHKTIYDRLGPTLVHARLPSKFWPEIARTAAFLSNRSPSSKLNMTPYQAWYGDRPDLSRLRIIGSKGEYLIPPKQRKKLTDPRTRPCILLGYEGNTNYRILLGDGRIIGTPNAEFQEVLTTPSTQTLQDVGARQDGSPEATAAVAGESGTVGLINQPSVGIRQASVPASGRQLSMDPPERALPKSRNDISHTLPRSDDNSRVLTQPSDDNSQTQALSQTSDDDSQPAVAVQGDRTLSRTRSENTFGPLSPAYQDSLLGIESPPGGDQQQGDAVAAQGDITLSSIRRGNTLGPLSPDYQDSVLGIDSPSGGDQQHQRGPILERQRYSELHRPVHEVQQGTLDHHPELKLRASEAALDKPDGDEELALLNVPEEKVIPTFLAMAAKETEPFEPKTLSQAKNDASWVDWEKAMLEEVNSLHQNHTWELVDPPKDRRVLSGKWVFKLKRGPHGEIIRHKSRWVVRGFTQEEGIDYDETFASVVKPMSYKALFAIGAALDLEIEQMDVKTAFLYGDIDHEIYVEQPHHMTDGTPRVCKLRKALYGLKQAPRIWYQTLTNFLRSLGFEPITADLGIFVRSSVYIAVYVDDILIVGPSIAEIKRIKRSLRNRFQMTDLGPCSYYLGVSIQRDRQNRRLLLSQEAYIDNIAHQHGIDNCAPVSTPIETSPLPENSPDYTCTPDQRTSYQRIVGSLMYIMLGTRGDIAYAVSVASRSLSNPGSQHMKLARRILRYLKGTKNLRLTYQGQLQTLRGFTDADWGGCRATKRSTAGYLFNIGSGAISWQSKRQGVVALSTCEAEFLGQTQATKEAVWLRRLLNELNMDQGTTATIIFGDNQGAIALASNPQYHSRTKHMEIQRKWQGEIQDSGGVQLDYVPTTEQIADGFTKPLTRQRFEWFRRELGIE</sequence>
<evidence type="ECO:0000256" key="3">
    <source>
        <dbReference type="SAM" id="MobiDB-lite"/>
    </source>
</evidence>
<dbReference type="SUPFAM" id="SSF53098">
    <property type="entry name" value="Ribonuclease H-like"/>
    <property type="match status" value="1"/>
</dbReference>
<dbReference type="GO" id="GO:0005634">
    <property type="term" value="C:nucleus"/>
    <property type="evidence" value="ECO:0007669"/>
    <property type="project" value="UniProtKB-ARBA"/>
</dbReference>
<dbReference type="Pfam" id="PF13976">
    <property type="entry name" value="gag_pre-integrs"/>
    <property type="match status" value="1"/>
</dbReference>
<reference evidence="5" key="1">
    <citation type="submission" date="2015-06" db="EMBL/GenBank/DDBJ databases">
        <authorList>
            <person name="Nguyen H."/>
        </authorList>
    </citation>
    <scope>NUCLEOTIDE SEQUENCE</scope>
    <source>
        <strain evidence="5">DAOM 180753</strain>
    </source>
</reference>
<dbReference type="InterPro" id="IPR054722">
    <property type="entry name" value="PolX-like_BBD"/>
</dbReference>
<dbReference type="InterPro" id="IPR012337">
    <property type="entry name" value="RNaseH-like_sf"/>
</dbReference>
<keyword evidence="1" id="KW-0645">Protease</keyword>
<organism evidence="5 6">
    <name type="scientific">Penicillium thymicola</name>
    <dbReference type="NCBI Taxonomy" id="293382"/>
    <lineage>
        <taxon>Eukaryota</taxon>
        <taxon>Fungi</taxon>
        <taxon>Dikarya</taxon>
        <taxon>Ascomycota</taxon>
        <taxon>Pezizomycotina</taxon>
        <taxon>Eurotiomycetes</taxon>
        <taxon>Eurotiomycetidae</taxon>
        <taxon>Eurotiales</taxon>
        <taxon>Aspergillaceae</taxon>
        <taxon>Penicillium</taxon>
    </lineage>
</organism>
<feature type="compositionally biased region" description="Basic and acidic residues" evidence="3">
    <location>
        <begin position="1104"/>
        <end position="1127"/>
    </location>
</feature>
<dbReference type="InterPro" id="IPR001584">
    <property type="entry name" value="Integrase_cat-core"/>
</dbReference>
<evidence type="ECO:0000259" key="4">
    <source>
        <dbReference type="PROSITE" id="PS50994"/>
    </source>
</evidence>
<dbReference type="GO" id="GO:0015074">
    <property type="term" value="P:DNA integration"/>
    <property type="evidence" value="ECO:0007669"/>
    <property type="project" value="InterPro"/>
</dbReference>
<dbReference type="GO" id="GO:0003723">
    <property type="term" value="F:RNA binding"/>
    <property type="evidence" value="ECO:0007669"/>
    <property type="project" value="UniProtKB-KW"/>
</dbReference>
<dbReference type="InterPro" id="IPR036397">
    <property type="entry name" value="RNaseH_sf"/>
</dbReference>
<dbReference type="EMBL" id="LACB01000033">
    <property type="protein sequence ID" value="KAJ9491406.1"/>
    <property type="molecule type" value="Genomic_DNA"/>
</dbReference>
<feature type="region of interest" description="Disordered" evidence="3">
    <location>
        <begin position="1091"/>
        <end position="1244"/>
    </location>
</feature>
<gene>
    <name evidence="5" type="ORF">VN97_g1857</name>
</gene>
<dbReference type="PANTHER" id="PTHR11439">
    <property type="entry name" value="GAG-POL-RELATED RETROTRANSPOSON"/>
    <property type="match status" value="1"/>
</dbReference>
<dbReference type="Proteomes" id="UP001227192">
    <property type="component" value="Unassembled WGS sequence"/>
</dbReference>
<dbReference type="Pfam" id="PF22936">
    <property type="entry name" value="Pol_BBD"/>
    <property type="match status" value="1"/>
</dbReference>
<feature type="region of interest" description="Disordered" evidence="3">
    <location>
        <begin position="210"/>
        <end position="233"/>
    </location>
</feature>
<evidence type="ECO:0000256" key="2">
    <source>
        <dbReference type="ARBA" id="ARBA00022884"/>
    </source>
</evidence>
<feature type="compositionally biased region" description="Polar residues" evidence="3">
    <location>
        <begin position="1128"/>
        <end position="1146"/>
    </location>
</feature>
<dbReference type="InterPro" id="IPR043502">
    <property type="entry name" value="DNA/RNA_pol_sf"/>
</dbReference>
<comment type="caution">
    <text evidence="5">The sequence shown here is derived from an EMBL/GenBank/DDBJ whole genome shotgun (WGS) entry which is preliminary data.</text>
</comment>
<dbReference type="PANTHER" id="PTHR11439:SF467">
    <property type="entry name" value="INTEGRASE CATALYTIC DOMAIN-CONTAINING PROTEIN"/>
    <property type="match status" value="1"/>
</dbReference>